<reference evidence="1" key="1">
    <citation type="submission" date="2014-09" db="EMBL/GenBank/DDBJ databases">
        <authorList>
            <person name="Magalhaes I.L.F."/>
            <person name="Oliveira U."/>
            <person name="Santos F.R."/>
            <person name="Vidigal T.H.D.A."/>
            <person name="Brescovit A.D."/>
            <person name="Santos A.J."/>
        </authorList>
    </citation>
    <scope>NUCLEOTIDE SEQUENCE</scope>
    <source>
        <tissue evidence="1">Shoot tissue taken approximately 20 cm above the soil surface</tissue>
    </source>
</reference>
<evidence type="ECO:0000313" key="1">
    <source>
        <dbReference type="EMBL" id="JAE20072.1"/>
    </source>
</evidence>
<dbReference type="EMBL" id="GBRH01177824">
    <property type="protein sequence ID" value="JAE20072.1"/>
    <property type="molecule type" value="Transcribed_RNA"/>
</dbReference>
<accession>A0A0A9G6E8</accession>
<reference evidence="1" key="2">
    <citation type="journal article" date="2015" name="Data Brief">
        <title>Shoot transcriptome of the giant reed, Arundo donax.</title>
        <authorList>
            <person name="Barrero R.A."/>
            <person name="Guerrero F.D."/>
            <person name="Moolhuijzen P."/>
            <person name="Goolsby J.A."/>
            <person name="Tidwell J."/>
            <person name="Bellgard S.E."/>
            <person name="Bellgard M.I."/>
        </authorList>
    </citation>
    <scope>NUCLEOTIDE SEQUENCE</scope>
    <source>
        <tissue evidence="1">Shoot tissue taken approximately 20 cm above the soil surface</tissue>
    </source>
</reference>
<sequence length="91" mass="10616">MLWKWFSYNPVIRTHCSYLRNGTKYNNHKRWNGHCSSTCPLADQCDCCTWREDQPAAHHIQRINHVYTTMYRHCTSQAGNSPSCGSFFGSN</sequence>
<proteinExistence type="predicted"/>
<organism evidence="1">
    <name type="scientific">Arundo donax</name>
    <name type="common">Giant reed</name>
    <name type="synonym">Donax arundinaceus</name>
    <dbReference type="NCBI Taxonomy" id="35708"/>
    <lineage>
        <taxon>Eukaryota</taxon>
        <taxon>Viridiplantae</taxon>
        <taxon>Streptophyta</taxon>
        <taxon>Embryophyta</taxon>
        <taxon>Tracheophyta</taxon>
        <taxon>Spermatophyta</taxon>
        <taxon>Magnoliopsida</taxon>
        <taxon>Liliopsida</taxon>
        <taxon>Poales</taxon>
        <taxon>Poaceae</taxon>
        <taxon>PACMAD clade</taxon>
        <taxon>Arundinoideae</taxon>
        <taxon>Arundineae</taxon>
        <taxon>Arundo</taxon>
    </lineage>
</organism>
<protein>
    <submittedName>
        <fullName evidence="1">Uncharacterized protein</fullName>
    </submittedName>
</protein>
<dbReference type="AlphaFoldDB" id="A0A0A9G6E8"/>
<name>A0A0A9G6E8_ARUDO</name>